<dbReference type="GO" id="GO:0005267">
    <property type="term" value="F:potassium channel activity"/>
    <property type="evidence" value="ECO:0007669"/>
    <property type="project" value="InterPro"/>
</dbReference>
<protein>
    <submittedName>
        <fullName evidence="10">Ion transporter</fullName>
    </submittedName>
</protein>
<dbReference type="InterPro" id="IPR013099">
    <property type="entry name" value="K_chnl_dom"/>
</dbReference>
<evidence type="ECO:0000313" key="10">
    <source>
        <dbReference type="EMBL" id="GBC60967.1"/>
    </source>
</evidence>
<evidence type="ECO:0000256" key="8">
    <source>
        <dbReference type="SAM" id="Phobius"/>
    </source>
</evidence>
<evidence type="ECO:0000256" key="2">
    <source>
        <dbReference type="ARBA" id="ARBA00022448"/>
    </source>
</evidence>
<keyword evidence="7" id="KW-0407">Ion channel</keyword>
<gene>
    <name evidence="10" type="ORF">DENIS_1927</name>
</gene>
<evidence type="ECO:0000256" key="5">
    <source>
        <dbReference type="ARBA" id="ARBA00023065"/>
    </source>
</evidence>
<evidence type="ECO:0000256" key="1">
    <source>
        <dbReference type="ARBA" id="ARBA00004141"/>
    </source>
</evidence>
<accession>A0A401FVF9</accession>
<keyword evidence="2" id="KW-0813">Transport</keyword>
<dbReference type="AlphaFoldDB" id="A0A401FVF9"/>
<keyword evidence="5" id="KW-0406">Ion transport</keyword>
<keyword evidence="11" id="KW-1185">Reference proteome</keyword>
<dbReference type="Gene3D" id="1.10.287.70">
    <property type="match status" value="1"/>
</dbReference>
<keyword evidence="6 8" id="KW-0472">Membrane</keyword>
<comment type="caution">
    <text evidence="10">The sequence shown here is derived from an EMBL/GenBank/DDBJ whole genome shotgun (WGS) entry which is preliminary data.</text>
</comment>
<keyword evidence="3 8" id="KW-0812">Transmembrane</keyword>
<evidence type="ECO:0000256" key="6">
    <source>
        <dbReference type="ARBA" id="ARBA00023136"/>
    </source>
</evidence>
<dbReference type="GO" id="GO:0016020">
    <property type="term" value="C:membrane"/>
    <property type="evidence" value="ECO:0007669"/>
    <property type="project" value="UniProtKB-SubCell"/>
</dbReference>
<dbReference type="PANTHER" id="PTHR43833">
    <property type="entry name" value="POTASSIUM CHANNEL PROTEIN 2-RELATED-RELATED"/>
    <property type="match status" value="1"/>
</dbReference>
<dbReference type="InterPro" id="IPR050721">
    <property type="entry name" value="Trk_Ktr_HKT_K-transport"/>
</dbReference>
<evidence type="ECO:0000259" key="9">
    <source>
        <dbReference type="Pfam" id="PF07885"/>
    </source>
</evidence>
<feature type="transmembrane region" description="Helical" evidence="8">
    <location>
        <begin position="62"/>
        <end position="80"/>
    </location>
</feature>
<evidence type="ECO:0000313" key="11">
    <source>
        <dbReference type="Proteomes" id="UP000288096"/>
    </source>
</evidence>
<organism evidence="10 11">
    <name type="scientific">Desulfonema ishimotonii</name>
    <dbReference type="NCBI Taxonomy" id="45657"/>
    <lineage>
        <taxon>Bacteria</taxon>
        <taxon>Pseudomonadati</taxon>
        <taxon>Thermodesulfobacteriota</taxon>
        <taxon>Desulfobacteria</taxon>
        <taxon>Desulfobacterales</taxon>
        <taxon>Desulfococcaceae</taxon>
        <taxon>Desulfonema</taxon>
    </lineage>
</organism>
<dbReference type="OrthoDB" id="9799090at2"/>
<evidence type="ECO:0000256" key="7">
    <source>
        <dbReference type="ARBA" id="ARBA00023303"/>
    </source>
</evidence>
<feature type="transmembrane region" description="Helical" evidence="8">
    <location>
        <begin position="34"/>
        <end position="50"/>
    </location>
</feature>
<dbReference type="EMBL" id="BEXT01000001">
    <property type="protein sequence ID" value="GBC60967.1"/>
    <property type="molecule type" value="Genomic_DNA"/>
</dbReference>
<dbReference type="Proteomes" id="UP000288096">
    <property type="component" value="Unassembled WGS sequence"/>
</dbReference>
<feature type="domain" description="Potassium channel" evidence="9">
    <location>
        <begin position="14"/>
        <end position="80"/>
    </location>
</feature>
<keyword evidence="4 8" id="KW-1133">Transmembrane helix</keyword>
<evidence type="ECO:0000256" key="4">
    <source>
        <dbReference type="ARBA" id="ARBA00022989"/>
    </source>
</evidence>
<feature type="transmembrane region" description="Helical" evidence="8">
    <location>
        <begin position="10"/>
        <end position="28"/>
    </location>
</feature>
<reference evidence="11" key="2">
    <citation type="submission" date="2019-01" db="EMBL/GenBank/DDBJ databases">
        <title>Genome sequence of Desulfonema ishimotonii strain Tokyo 01.</title>
        <authorList>
            <person name="Fukui M."/>
        </authorList>
    </citation>
    <scope>NUCLEOTIDE SEQUENCE [LARGE SCALE GENOMIC DNA]</scope>
    <source>
        <strain evidence="11">Tokyo 01</strain>
    </source>
</reference>
<dbReference type="RefSeq" id="WP_124328315.1">
    <property type="nucleotide sequence ID" value="NZ_BEXT01000001.1"/>
</dbReference>
<sequence length="140" mass="14847">MNTDKIRLRIYLAIFTTLLSLGILGFMFFENFSFVDAIYFSIVTMATVGYGDLHPQSDIGKILALIMITGGVGTFLGVVARGSGDTLLGSGDWFGGHLGSGWFGGQVRGTVRGTGSQVRGVRDGSRFGGHLGSGDTLLNY</sequence>
<proteinExistence type="predicted"/>
<name>A0A401FVF9_9BACT</name>
<dbReference type="SUPFAM" id="SSF81324">
    <property type="entry name" value="Voltage-gated potassium channels"/>
    <property type="match status" value="1"/>
</dbReference>
<evidence type="ECO:0000256" key="3">
    <source>
        <dbReference type="ARBA" id="ARBA00022692"/>
    </source>
</evidence>
<dbReference type="PRINTS" id="PR01333">
    <property type="entry name" value="2POREKCHANEL"/>
</dbReference>
<dbReference type="Pfam" id="PF07885">
    <property type="entry name" value="Ion_trans_2"/>
    <property type="match status" value="1"/>
</dbReference>
<reference evidence="11" key="1">
    <citation type="submission" date="2017-11" db="EMBL/GenBank/DDBJ databases">
        <authorList>
            <person name="Watanabe M."/>
            <person name="Kojima H."/>
        </authorList>
    </citation>
    <scope>NUCLEOTIDE SEQUENCE [LARGE SCALE GENOMIC DNA]</scope>
    <source>
        <strain evidence="11">Tokyo 01</strain>
    </source>
</reference>
<comment type="subcellular location">
    <subcellularLocation>
        <location evidence="1">Membrane</location>
        <topology evidence="1">Multi-pass membrane protein</topology>
    </subcellularLocation>
</comment>
<dbReference type="InterPro" id="IPR003280">
    <property type="entry name" value="2pore_dom_K_chnl"/>
</dbReference>